<feature type="transmembrane region" description="Helical" evidence="5">
    <location>
        <begin position="209"/>
        <end position="228"/>
    </location>
</feature>
<feature type="transmembrane region" description="Helical" evidence="5">
    <location>
        <begin position="116"/>
        <end position="135"/>
    </location>
</feature>
<feature type="transmembrane region" description="Helical" evidence="5">
    <location>
        <begin position="275"/>
        <end position="297"/>
    </location>
</feature>
<dbReference type="PANTHER" id="PTHR11662:SF399">
    <property type="entry name" value="FI19708P1-RELATED"/>
    <property type="match status" value="1"/>
</dbReference>
<evidence type="ECO:0000313" key="8">
    <source>
        <dbReference type="Proteomes" id="UP000825002"/>
    </source>
</evidence>
<feature type="domain" description="Major facilitator superfamily (MFS) profile" evidence="6">
    <location>
        <begin position="26"/>
        <end position="470"/>
    </location>
</feature>
<dbReference type="SUPFAM" id="SSF103473">
    <property type="entry name" value="MFS general substrate transporter"/>
    <property type="match status" value="1"/>
</dbReference>
<feature type="transmembrane region" description="Helical" evidence="5">
    <location>
        <begin position="176"/>
        <end position="197"/>
    </location>
</feature>
<dbReference type="Proteomes" id="UP000825002">
    <property type="component" value="Unassembled WGS sequence"/>
</dbReference>
<evidence type="ECO:0000256" key="1">
    <source>
        <dbReference type="ARBA" id="ARBA00004141"/>
    </source>
</evidence>
<dbReference type="EMBL" id="JAIFTH010001879">
    <property type="protein sequence ID" value="KAG9508443.1"/>
    <property type="molecule type" value="Genomic_DNA"/>
</dbReference>
<dbReference type="Pfam" id="PF07690">
    <property type="entry name" value="MFS_1"/>
    <property type="match status" value="1"/>
</dbReference>
<comment type="caution">
    <text evidence="7">The sequence shown here is derived from an EMBL/GenBank/DDBJ whole genome shotgun (WGS) entry which is preliminary data.</text>
</comment>
<dbReference type="PROSITE" id="PS50850">
    <property type="entry name" value="MFS"/>
    <property type="match status" value="1"/>
</dbReference>
<dbReference type="InterPro" id="IPR036259">
    <property type="entry name" value="MFS_trans_sf"/>
</dbReference>
<keyword evidence="4 5" id="KW-0472">Membrane</keyword>
<feature type="transmembrane region" description="Helical" evidence="5">
    <location>
        <begin position="446"/>
        <end position="465"/>
    </location>
</feature>
<evidence type="ECO:0000256" key="4">
    <source>
        <dbReference type="ARBA" id="ARBA00023136"/>
    </source>
</evidence>
<protein>
    <submittedName>
        <fullName evidence="7">Sialin</fullName>
    </submittedName>
</protein>
<comment type="subcellular location">
    <subcellularLocation>
        <location evidence="1">Membrane</location>
        <topology evidence="1">Multi-pass membrane protein</topology>
    </subcellularLocation>
</comment>
<feature type="transmembrane region" description="Helical" evidence="5">
    <location>
        <begin position="141"/>
        <end position="164"/>
    </location>
</feature>
<evidence type="ECO:0000259" key="6">
    <source>
        <dbReference type="PROSITE" id="PS50850"/>
    </source>
</evidence>
<evidence type="ECO:0000256" key="2">
    <source>
        <dbReference type="ARBA" id="ARBA00022692"/>
    </source>
</evidence>
<keyword evidence="3 5" id="KW-1133">Transmembrane helix</keyword>
<evidence type="ECO:0000256" key="3">
    <source>
        <dbReference type="ARBA" id="ARBA00022989"/>
    </source>
</evidence>
<feature type="transmembrane region" description="Helical" evidence="5">
    <location>
        <begin position="317"/>
        <end position="338"/>
    </location>
</feature>
<feature type="transmembrane region" description="Helical" evidence="5">
    <location>
        <begin position="412"/>
        <end position="434"/>
    </location>
</feature>
<dbReference type="InterPro" id="IPR050382">
    <property type="entry name" value="MFS_Na/Anion_cotransporter"/>
</dbReference>
<gene>
    <name evidence="7" type="primary">SLC17A5</name>
    <name evidence="7" type="ORF">GZH46_03062</name>
</gene>
<organism evidence="7 8">
    <name type="scientific">Fragariocoptes setiger</name>
    <dbReference type="NCBI Taxonomy" id="1670756"/>
    <lineage>
        <taxon>Eukaryota</taxon>
        <taxon>Metazoa</taxon>
        <taxon>Ecdysozoa</taxon>
        <taxon>Arthropoda</taxon>
        <taxon>Chelicerata</taxon>
        <taxon>Arachnida</taxon>
        <taxon>Acari</taxon>
        <taxon>Acariformes</taxon>
        <taxon>Trombidiformes</taxon>
        <taxon>Prostigmata</taxon>
        <taxon>Eupodina</taxon>
        <taxon>Eriophyoidea</taxon>
        <taxon>Phytoptidae</taxon>
        <taxon>Fragariocoptes</taxon>
    </lineage>
</organism>
<reference evidence="7 8" key="1">
    <citation type="submission" date="2020-10" db="EMBL/GenBank/DDBJ databases">
        <authorList>
            <person name="Klimov P.B."/>
            <person name="Dyachkov S.M."/>
            <person name="Chetverikov P.E."/>
        </authorList>
    </citation>
    <scope>NUCLEOTIDE SEQUENCE [LARGE SCALE GENOMIC DNA]</scope>
    <source>
        <strain evidence="7">BMOC 18-1129-001#AD2665</strain>
        <tissue evidence="7">Entire mites</tissue>
    </source>
</reference>
<keyword evidence="8" id="KW-1185">Reference proteome</keyword>
<dbReference type="Gene3D" id="1.20.1250.20">
    <property type="entry name" value="MFS general substrate transporter like domains"/>
    <property type="match status" value="2"/>
</dbReference>
<accession>A0ABQ7S4U8</accession>
<sequence>MGCSKIRLYIAILGTLCPMVCYISRVNLSIAIVAMVGEPEPTLGGSNSTHNATDSDSGSFCSIPDNAGDGPKKENYGPKYNWTSQETGYLTGSFFWTYTLAQIPLARCAEIVGAKWIMGGAGIGSALFSLLSPLAADVNLYAFMLTRAAMGAFQAAIYPAGYILYAQWLPPTERSIGLTVLGMGAFIGSIISSSVSGYLCEQESMGWPWVFYLSGAVCSVWALIWVLFASSHPRAHKCITLQELDYIASRMDTSVKKTGTVSKVLSWRKMLKSKAVWSLIATFTSATWAFSVIILLLPQYFNFALRIPAFKNGIINSIIYVIYCIASPIVGSVSTWLIQRQPFGISPLIVRKLFEGIAVFGSGACFAIIPMLGCDQTMVIGVLFTQIAFYSFINGGDVQVPSELSPDFSGTLYAMANTFGSSAGTLAPAIHGWIVTDRNDLAQWNIFFYLSAALTMIGGIVFIVWGRNDLHDFTYDDTQVKMEPKTQVNAIVMTDFRASHTEKEIKQPKYVMTA</sequence>
<proteinExistence type="predicted"/>
<evidence type="ECO:0000256" key="5">
    <source>
        <dbReference type="SAM" id="Phobius"/>
    </source>
</evidence>
<dbReference type="InterPro" id="IPR011701">
    <property type="entry name" value="MFS"/>
</dbReference>
<evidence type="ECO:0000313" key="7">
    <source>
        <dbReference type="EMBL" id="KAG9508443.1"/>
    </source>
</evidence>
<name>A0ABQ7S4U8_9ACAR</name>
<feature type="transmembrane region" description="Helical" evidence="5">
    <location>
        <begin position="350"/>
        <end position="372"/>
    </location>
</feature>
<dbReference type="InterPro" id="IPR020846">
    <property type="entry name" value="MFS_dom"/>
</dbReference>
<dbReference type="PANTHER" id="PTHR11662">
    <property type="entry name" value="SOLUTE CARRIER FAMILY 17"/>
    <property type="match status" value="1"/>
</dbReference>
<keyword evidence="2 5" id="KW-0812">Transmembrane</keyword>